<dbReference type="OrthoDB" id="9811869at2"/>
<reference evidence="3 4" key="1">
    <citation type="submission" date="2019-06" db="EMBL/GenBank/DDBJ databases">
        <title>Whole genome sequence for Rhodospirillaceae sp. R148.</title>
        <authorList>
            <person name="Wang G."/>
        </authorList>
    </citation>
    <scope>NUCLEOTIDE SEQUENCE [LARGE SCALE GENOMIC DNA]</scope>
    <source>
        <strain evidence="3 4">R148</strain>
    </source>
</reference>
<dbReference type="InterPro" id="IPR046894">
    <property type="entry name" value="MTaX1"/>
</dbReference>
<accession>A0A545U0V8</accession>
<organism evidence="3 4">
    <name type="scientific">Denitrobaculum tricleocarpae</name>
    <dbReference type="NCBI Taxonomy" id="2591009"/>
    <lineage>
        <taxon>Bacteria</taxon>
        <taxon>Pseudomonadati</taxon>
        <taxon>Pseudomonadota</taxon>
        <taxon>Alphaproteobacteria</taxon>
        <taxon>Rhodospirillales</taxon>
        <taxon>Rhodospirillaceae</taxon>
        <taxon>Denitrobaculum</taxon>
    </lineage>
</organism>
<dbReference type="InterPro" id="IPR003615">
    <property type="entry name" value="HNH_nuc"/>
</dbReference>
<dbReference type="GO" id="GO:0004519">
    <property type="term" value="F:endonuclease activity"/>
    <property type="evidence" value="ECO:0007669"/>
    <property type="project" value="UniProtKB-KW"/>
</dbReference>
<evidence type="ECO:0000313" key="4">
    <source>
        <dbReference type="Proteomes" id="UP000315252"/>
    </source>
</evidence>
<feature type="domain" description="Methylase-associated X1" evidence="2">
    <location>
        <begin position="47"/>
        <end position="159"/>
    </location>
</feature>
<dbReference type="AlphaFoldDB" id="A0A545U0V8"/>
<keyword evidence="3" id="KW-0540">Nuclease</keyword>
<evidence type="ECO:0000313" key="3">
    <source>
        <dbReference type="EMBL" id="TQV83043.1"/>
    </source>
</evidence>
<comment type="caution">
    <text evidence="3">The sequence shown here is derived from an EMBL/GenBank/DDBJ whole genome shotgun (WGS) entry which is preliminary data.</text>
</comment>
<feature type="domain" description="HNH nuclease" evidence="1">
    <location>
        <begin position="229"/>
        <end position="278"/>
    </location>
</feature>
<name>A0A545U0V8_9PROT</name>
<sequence length="339" mass="37879">MAPLRKPALFQLFEESLYQSGQSFLRLSEERTHPAAYQIMDGDKSFRLRLYIWNLTFGGRASLPNEWRIQVTGLPEIEGRQRFVPEVGGKTAILGWCDDLRVFAAYDISRHSGPLGGSPSIQIRQPALESAHINGLAHQFKGEEEVAFAVKSAYMGTYLRYMDELHACGSSDETLRLLAEICENPENIDEAEIEAIVPESRRYAVVSTKKALRDANFKDRVLTAYSHACAMCGVQLRLLDAAHILPAAHPESTDETSNGVALCALHHRAYDRGLVTFDAAYRVHRNGRMEQDLSTNNLDAGLADFRDKLLPIIAVPPAHADRPAPNYVNRVNAMRGWFV</sequence>
<dbReference type="EMBL" id="VHSH01000001">
    <property type="protein sequence ID" value="TQV83043.1"/>
    <property type="molecule type" value="Genomic_DNA"/>
</dbReference>
<keyword evidence="4" id="KW-1185">Reference proteome</keyword>
<dbReference type="Pfam" id="PF13391">
    <property type="entry name" value="HNH_2"/>
    <property type="match status" value="1"/>
</dbReference>
<gene>
    <name evidence="3" type="ORF">FKG95_00090</name>
</gene>
<evidence type="ECO:0000259" key="1">
    <source>
        <dbReference type="Pfam" id="PF13391"/>
    </source>
</evidence>
<proteinExistence type="predicted"/>
<dbReference type="RefSeq" id="WP_142893915.1">
    <property type="nucleotide sequence ID" value="NZ_ML660052.1"/>
</dbReference>
<evidence type="ECO:0000259" key="2">
    <source>
        <dbReference type="Pfam" id="PF20296"/>
    </source>
</evidence>
<dbReference type="Pfam" id="PF20296">
    <property type="entry name" value="MTaX1"/>
    <property type="match status" value="1"/>
</dbReference>
<protein>
    <submittedName>
        <fullName evidence="3">HNH endonuclease</fullName>
    </submittedName>
</protein>
<keyword evidence="3" id="KW-0255">Endonuclease</keyword>
<dbReference type="Proteomes" id="UP000315252">
    <property type="component" value="Unassembled WGS sequence"/>
</dbReference>
<keyword evidence="3" id="KW-0378">Hydrolase</keyword>